<name>A0A3P5WZU4_9MICC</name>
<dbReference type="Gene3D" id="3.40.630.30">
    <property type="match status" value="1"/>
</dbReference>
<dbReference type="Proteomes" id="UP000280861">
    <property type="component" value="Unassembled WGS sequence"/>
</dbReference>
<feature type="domain" description="N-acetyltransferase" evidence="1">
    <location>
        <begin position="1"/>
        <end position="122"/>
    </location>
</feature>
<proteinExistence type="predicted"/>
<protein>
    <submittedName>
        <fullName evidence="2">Acetyltransferase (GNAT) family protein</fullName>
    </submittedName>
</protein>
<dbReference type="CDD" id="cd04301">
    <property type="entry name" value="NAT_SF"/>
    <property type="match status" value="1"/>
</dbReference>
<dbReference type="EMBL" id="UXAU01000013">
    <property type="protein sequence ID" value="VDC21457.1"/>
    <property type="molecule type" value="Genomic_DNA"/>
</dbReference>
<dbReference type="AlphaFoldDB" id="A0A3P5WZU4"/>
<dbReference type="InterPro" id="IPR016181">
    <property type="entry name" value="Acyl_CoA_acyltransferase"/>
</dbReference>
<dbReference type="SUPFAM" id="SSF55729">
    <property type="entry name" value="Acyl-CoA N-acyltransferases (Nat)"/>
    <property type="match status" value="1"/>
</dbReference>
<keyword evidence="3" id="KW-1185">Reference proteome</keyword>
<dbReference type="InterPro" id="IPR000182">
    <property type="entry name" value="GNAT_dom"/>
</dbReference>
<organism evidence="2 3">
    <name type="scientific">Arthrobacter ulcerisalmonis</name>
    <dbReference type="NCBI Taxonomy" id="2483813"/>
    <lineage>
        <taxon>Bacteria</taxon>
        <taxon>Bacillati</taxon>
        <taxon>Actinomycetota</taxon>
        <taxon>Actinomycetes</taxon>
        <taxon>Micrococcales</taxon>
        <taxon>Micrococcaceae</taxon>
        <taxon>Arthrobacter</taxon>
    </lineage>
</organism>
<evidence type="ECO:0000313" key="2">
    <source>
        <dbReference type="EMBL" id="VDC21457.1"/>
    </source>
</evidence>
<reference evidence="2 3" key="1">
    <citation type="submission" date="2018-11" db="EMBL/GenBank/DDBJ databases">
        <authorList>
            <person name="Criscuolo A."/>
        </authorList>
    </citation>
    <scope>NUCLEOTIDE SEQUENCE [LARGE SCALE GENOMIC DNA]</scope>
    <source>
        <strain evidence="2">AT11b</strain>
    </source>
</reference>
<dbReference type="Pfam" id="PF00583">
    <property type="entry name" value="Acetyltransf_1"/>
    <property type="match status" value="1"/>
</dbReference>
<dbReference type="PROSITE" id="PS51186">
    <property type="entry name" value="GNAT"/>
    <property type="match status" value="1"/>
</dbReference>
<keyword evidence="2" id="KW-0808">Transferase</keyword>
<evidence type="ECO:0000259" key="1">
    <source>
        <dbReference type="PROSITE" id="PS51186"/>
    </source>
</evidence>
<gene>
    <name evidence="2" type="ORF">PSET11_00819</name>
</gene>
<sequence length="122" mass="13205">MLEDKPQRIVLVASIQDRIAGVAKTHFHPTSDGDAPAGNYLGGIVVAPEFRRLGVGASLTRARLNWIWADATVAYYFANEHNVASIGMHQALGFQEVGRFGAIHGVSADDGVSRLVLFQAFR</sequence>
<evidence type="ECO:0000313" key="3">
    <source>
        <dbReference type="Proteomes" id="UP000280861"/>
    </source>
</evidence>
<accession>A0A3P5WZU4</accession>
<dbReference type="PANTHER" id="PTHR43072">
    <property type="entry name" value="N-ACETYLTRANSFERASE"/>
    <property type="match status" value="1"/>
</dbReference>
<dbReference type="GO" id="GO:0016747">
    <property type="term" value="F:acyltransferase activity, transferring groups other than amino-acyl groups"/>
    <property type="evidence" value="ECO:0007669"/>
    <property type="project" value="InterPro"/>
</dbReference>